<dbReference type="Proteomes" id="UP000324222">
    <property type="component" value="Unassembled WGS sequence"/>
</dbReference>
<keyword evidence="3" id="KW-1185">Reference proteome</keyword>
<evidence type="ECO:0000313" key="3">
    <source>
        <dbReference type="Proteomes" id="UP000324222"/>
    </source>
</evidence>
<comment type="caution">
    <text evidence="2">The sequence shown here is derived from an EMBL/GenBank/DDBJ whole genome shotgun (WGS) entry which is preliminary data.</text>
</comment>
<evidence type="ECO:0000313" key="2">
    <source>
        <dbReference type="EMBL" id="MPC12062.1"/>
    </source>
</evidence>
<keyword evidence="1" id="KW-0812">Transmembrane</keyword>
<keyword evidence="1" id="KW-1133">Transmembrane helix</keyword>
<dbReference type="EMBL" id="VSRR010000195">
    <property type="protein sequence ID" value="MPC12062.1"/>
    <property type="molecule type" value="Genomic_DNA"/>
</dbReference>
<feature type="transmembrane region" description="Helical" evidence="1">
    <location>
        <begin position="38"/>
        <end position="62"/>
    </location>
</feature>
<accession>A0A5B7CQT2</accession>
<evidence type="ECO:0000256" key="1">
    <source>
        <dbReference type="SAM" id="Phobius"/>
    </source>
</evidence>
<keyword evidence="1" id="KW-0472">Membrane</keyword>
<reference evidence="2 3" key="1">
    <citation type="submission" date="2019-05" db="EMBL/GenBank/DDBJ databases">
        <title>Another draft genome of Portunus trituberculatus and its Hox gene families provides insights of decapod evolution.</title>
        <authorList>
            <person name="Jeong J.-H."/>
            <person name="Song I."/>
            <person name="Kim S."/>
            <person name="Choi T."/>
            <person name="Kim D."/>
            <person name="Ryu S."/>
            <person name="Kim W."/>
        </authorList>
    </citation>
    <scope>NUCLEOTIDE SEQUENCE [LARGE SCALE GENOMIC DNA]</scope>
    <source>
        <tissue evidence="2">Muscle</tissue>
    </source>
</reference>
<protein>
    <submittedName>
        <fullName evidence="2">Uncharacterized protein</fullName>
    </submittedName>
</protein>
<organism evidence="2 3">
    <name type="scientific">Portunus trituberculatus</name>
    <name type="common">Swimming crab</name>
    <name type="synonym">Neptunus trituberculatus</name>
    <dbReference type="NCBI Taxonomy" id="210409"/>
    <lineage>
        <taxon>Eukaryota</taxon>
        <taxon>Metazoa</taxon>
        <taxon>Ecdysozoa</taxon>
        <taxon>Arthropoda</taxon>
        <taxon>Crustacea</taxon>
        <taxon>Multicrustacea</taxon>
        <taxon>Malacostraca</taxon>
        <taxon>Eumalacostraca</taxon>
        <taxon>Eucarida</taxon>
        <taxon>Decapoda</taxon>
        <taxon>Pleocyemata</taxon>
        <taxon>Brachyura</taxon>
        <taxon>Eubrachyura</taxon>
        <taxon>Portunoidea</taxon>
        <taxon>Portunidae</taxon>
        <taxon>Portuninae</taxon>
        <taxon>Portunus</taxon>
    </lineage>
</organism>
<gene>
    <name evidence="2" type="ORF">E2C01_004739</name>
</gene>
<proteinExistence type="predicted"/>
<sequence>MCLYWGVVVIMKESVLLSKICCGSLFQSLMMHGKNECMYASVLSVISLVCLVVSIASSLVVCDE</sequence>
<dbReference type="AlphaFoldDB" id="A0A5B7CQT2"/>
<name>A0A5B7CQT2_PORTR</name>